<comment type="caution">
    <text evidence="4">The sequence shown here is derived from an EMBL/GenBank/DDBJ whole genome shotgun (WGS) entry which is preliminary data.</text>
</comment>
<feature type="region of interest" description="Disordered" evidence="1">
    <location>
        <begin position="419"/>
        <end position="440"/>
    </location>
</feature>
<sequence length="533" mass="55739">MAISVSNPMLKRCARVSPSSATRPDFIEAGVGGHLAQLKQRGIRVVSNAGGINPQACAARLRELAAKQGVELKIAVVSGDDLSKRDLSGLTEMFTGQPLPQRLNSVHAYLGAGAIRAALDAGAELVVTGRCADSALALGPLAHAFDWRWDDWDRLAAGSLAGHLLECGAQSTGGISTDWRRVPDWHRIGFPIADCGADGDLVLTKPPGTGGLVSVGTVAEQLVYEIGDPRRYLLPDVACDFSQVRLAVAADGVAVSGARGRPPTDSYKVCGTHLDGYSATAVCPVIGPAAAEKAHRTAEAILARCRDIFAELKLADFSRTHVQVLGAEETYPDGPAPPRREAVLWLAVSHADKRALQVFGREVAPAGTGMAPGLTGLVGGRPKPTPVLRLVSFLVPKRDVDVSVDVDGADVPFTVAETAADASTPTDGPAEAPPAGAEPPGAFTYRLERVALTRSGDKGDSCNIGVVARSPALYPHLCRELTAERVAAYFARLLPAGVDPTSLVDRYELPGVHALNFVLRQSLGGGGIASLRP</sequence>
<dbReference type="Pfam" id="PF23544">
    <property type="entry name" value="AtuA_ferredoxin"/>
    <property type="match status" value="1"/>
</dbReference>
<dbReference type="Proteomes" id="UP000440578">
    <property type="component" value="Unassembled WGS sequence"/>
</dbReference>
<evidence type="ECO:0000313" key="5">
    <source>
        <dbReference type="Proteomes" id="UP000440578"/>
    </source>
</evidence>
<evidence type="ECO:0000259" key="2">
    <source>
        <dbReference type="Pfam" id="PF07287"/>
    </source>
</evidence>
<protein>
    <submittedName>
        <fullName evidence="4">Uncharacterized protein</fullName>
    </submittedName>
</protein>
<feature type="domain" description="AtuA-like ferredoxin-fold" evidence="3">
    <location>
        <begin position="446"/>
        <end position="532"/>
    </location>
</feature>
<dbReference type="InterPro" id="IPR056362">
    <property type="entry name" value="AtuA-like_ferredoxin_dom"/>
</dbReference>
<organism evidence="4 5">
    <name type="scientific">Amphibalanus amphitrite</name>
    <name type="common">Striped barnacle</name>
    <name type="synonym">Balanus amphitrite</name>
    <dbReference type="NCBI Taxonomy" id="1232801"/>
    <lineage>
        <taxon>Eukaryota</taxon>
        <taxon>Metazoa</taxon>
        <taxon>Ecdysozoa</taxon>
        <taxon>Arthropoda</taxon>
        <taxon>Crustacea</taxon>
        <taxon>Multicrustacea</taxon>
        <taxon>Cirripedia</taxon>
        <taxon>Thoracica</taxon>
        <taxon>Thoracicalcarea</taxon>
        <taxon>Balanomorpha</taxon>
        <taxon>Balanoidea</taxon>
        <taxon>Balanidae</taxon>
        <taxon>Amphibalaninae</taxon>
        <taxon>Amphibalanus</taxon>
    </lineage>
</organism>
<name>A0A6A4VAT1_AMPAM</name>
<evidence type="ECO:0000259" key="3">
    <source>
        <dbReference type="Pfam" id="PF23544"/>
    </source>
</evidence>
<dbReference type="AlphaFoldDB" id="A0A6A4VAT1"/>
<keyword evidence="5" id="KW-1185">Reference proteome</keyword>
<gene>
    <name evidence="4" type="ORF">FJT64_011026</name>
</gene>
<feature type="domain" description="Acyclic terpene utilisation N-terminal" evidence="2">
    <location>
        <begin position="31"/>
        <end position="405"/>
    </location>
</feature>
<accession>A0A6A4VAT1</accession>
<dbReference type="Pfam" id="PF07287">
    <property type="entry name" value="AtuA"/>
    <property type="match status" value="1"/>
</dbReference>
<dbReference type="InterPro" id="IPR010839">
    <property type="entry name" value="AtuA_N"/>
</dbReference>
<dbReference type="EMBL" id="VIIS01001930">
    <property type="protein sequence ID" value="KAF0290763.1"/>
    <property type="molecule type" value="Genomic_DNA"/>
</dbReference>
<reference evidence="4 5" key="1">
    <citation type="submission" date="2019-07" db="EMBL/GenBank/DDBJ databases">
        <title>Draft genome assembly of a fouling barnacle, Amphibalanus amphitrite (Darwin, 1854): The first reference genome for Thecostraca.</title>
        <authorList>
            <person name="Kim W."/>
        </authorList>
    </citation>
    <scope>NUCLEOTIDE SEQUENCE [LARGE SCALE GENOMIC DNA]</scope>
    <source>
        <strain evidence="4">SNU_AA5</strain>
        <tissue evidence="4">Soma without cirri and trophi</tissue>
    </source>
</reference>
<feature type="compositionally biased region" description="Low complexity" evidence="1">
    <location>
        <begin position="428"/>
        <end position="440"/>
    </location>
</feature>
<dbReference type="PANTHER" id="PTHR47708">
    <property type="match status" value="1"/>
</dbReference>
<dbReference type="OrthoDB" id="10265871at2759"/>
<dbReference type="PANTHER" id="PTHR47708:SF2">
    <property type="entry name" value="SI:CH73-132F6.5"/>
    <property type="match status" value="1"/>
</dbReference>
<evidence type="ECO:0000313" key="4">
    <source>
        <dbReference type="EMBL" id="KAF0290763.1"/>
    </source>
</evidence>
<evidence type="ECO:0000256" key="1">
    <source>
        <dbReference type="SAM" id="MobiDB-lite"/>
    </source>
</evidence>
<proteinExistence type="predicted"/>